<evidence type="ECO:0000313" key="2">
    <source>
        <dbReference type="EMBL" id="PIK39645.1"/>
    </source>
</evidence>
<protein>
    <submittedName>
        <fullName evidence="2">Uncharacterized protein</fullName>
    </submittedName>
</protein>
<dbReference type="SUPFAM" id="SSF47823">
    <property type="entry name" value="lambda integrase-like, N-terminal domain"/>
    <property type="match status" value="1"/>
</dbReference>
<evidence type="ECO:0000313" key="3">
    <source>
        <dbReference type="Proteomes" id="UP000230750"/>
    </source>
</evidence>
<name>A0A2G8JVC9_STIJA</name>
<dbReference type="PANTHER" id="PTHR35617:SF3">
    <property type="entry name" value="CORE-BINDING (CB) DOMAIN-CONTAINING PROTEIN"/>
    <property type="match status" value="1"/>
</dbReference>
<organism evidence="2 3">
    <name type="scientific">Stichopus japonicus</name>
    <name type="common">Sea cucumber</name>
    <dbReference type="NCBI Taxonomy" id="307972"/>
    <lineage>
        <taxon>Eukaryota</taxon>
        <taxon>Metazoa</taxon>
        <taxon>Echinodermata</taxon>
        <taxon>Eleutherozoa</taxon>
        <taxon>Echinozoa</taxon>
        <taxon>Holothuroidea</taxon>
        <taxon>Aspidochirotacea</taxon>
        <taxon>Aspidochirotida</taxon>
        <taxon>Stichopodidae</taxon>
        <taxon>Apostichopus</taxon>
    </lineage>
</organism>
<proteinExistence type="predicted"/>
<reference evidence="2 3" key="1">
    <citation type="journal article" date="2017" name="PLoS Biol.">
        <title>The sea cucumber genome provides insights into morphological evolution and visceral regeneration.</title>
        <authorList>
            <person name="Zhang X."/>
            <person name="Sun L."/>
            <person name="Yuan J."/>
            <person name="Sun Y."/>
            <person name="Gao Y."/>
            <person name="Zhang L."/>
            <person name="Li S."/>
            <person name="Dai H."/>
            <person name="Hamel J.F."/>
            <person name="Liu C."/>
            <person name="Yu Y."/>
            <person name="Liu S."/>
            <person name="Lin W."/>
            <person name="Guo K."/>
            <person name="Jin S."/>
            <person name="Xu P."/>
            <person name="Storey K.B."/>
            <person name="Huan P."/>
            <person name="Zhang T."/>
            <person name="Zhou Y."/>
            <person name="Zhang J."/>
            <person name="Lin C."/>
            <person name="Li X."/>
            <person name="Xing L."/>
            <person name="Huo D."/>
            <person name="Sun M."/>
            <person name="Wang L."/>
            <person name="Mercier A."/>
            <person name="Li F."/>
            <person name="Yang H."/>
            <person name="Xiang J."/>
        </authorList>
    </citation>
    <scope>NUCLEOTIDE SEQUENCE [LARGE SCALE GENOMIC DNA]</scope>
    <source>
        <strain evidence="2">Shaxun</strain>
        <tissue evidence="2">Muscle</tissue>
    </source>
</reference>
<dbReference type="GO" id="GO:0003677">
    <property type="term" value="F:DNA binding"/>
    <property type="evidence" value="ECO:0007669"/>
    <property type="project" value="UniProtKB-KW"/>
</dbReference>
<keyword evidence="1" id="KW-0238">DNA-binding</keyword>
<dbReference type="PANTHER" id="PTHR35617">
    <property type="entry name" value="PHAGE_INTEGRASE DOMAIN-CONTAINING PROTEIN"/>
    <property type="match status" value="1"/>
</dbReference>
<dbReference type="OrthoDB" id="6090063at2759"/>
<sequence length="192" mass="21178">MAASARRPSTVHTYDSRLARFFEWCSRLQVRPDTTSPAQLADFFMLLFEEGKQPNTIRNYRSAIAAIHSGFPDGSSVGTCPRLRPSSRVWPTAGPCVVSSTAWSINGVLYHLARPPFEPMGSSLLRDLTIKTLFLVASASARRRSCLHALSTAEGHIRFDSRGVRLVPDPRFLAKNQTLAFIPGTSSSRNCP</sequence>
<keyword evidence="3" id="KW-1185">Reference proteome</keyword>
<dbReference type="InterPro" id="IPR010998">
    <property type="entry name" value="Integrase_recombinase_N"/>
</dbReference>
<gene>
    <name evidence="2" type="ORF">BSL78_23522</name>
</gene>
<accession>A0A2G8JVC9</accession>
<dbReference type="Proteomes" id="UP000230750">
    <property type="component" value="Unassembled WGS sequence"/>
</dbReference>
<dbReference type="Gene3D" id="1.10.150.130">
    <property type="match status" value="1"/>
</dbReference>
<comment type="caution">
    <text evidence="2">The sequence shown here is derived from an EMBL/GenBank/DDBJ whole genome shotgun (WGS) entry which is preliminary data.</text>
</comment>
<dbReference type="EMBL" id="MRZV01001217">
    <property type="protein sequence ID" value="PIK39645.1"/>
    <property type="molecule type" value="Genomic_DNA"/>
</dbReference>
<dbReference type="AlphaFoldDB" id="A0A2G8JVC9"/>
<evidence type="ECO:0000256" key="1">
    <source>
        <dbReference type="ARBA" id="ARBA00023125"/>
    </source>
</evidence>